<evidence type="ECO:0000313" key="3">
    <source>
        <dbReference type="EMBL" id="NNU26989.1"/>
    </source>
</evidence>
<feature type="compositionally biased region" description="Low complexity" evidence="1">
    <location>
        <begin position="47"/>
        <end position="59"/>
    </location>
</feature>
<gene>
    <name evidence="3" type="ORF">HLI28_05435</name>
</gene>
<feature type="region of interest" description="Disordered" evidence="1">
    <location>
        <begin position="41"/>
        <end position="141"/>
    </location>
</feature>
<dbReference type="AlphaFoldDB" id="A0A849K4M4"/>
<dbReference type="EMBL" id="JABFAJ010000010">
    <property type="protein sequence ID" value="NNU26989.1"/>
    <property type="molecule type" value="Genomic_DNA"/>
</dbReference>
<reference evidence="3 4" key="1">
    <citation type="submission" date="2020-05" db="EMBL/GenBank/DDBJ databases">
        <title>Genome sequence of Isoptericola sp. JC619 isolated from Chilika lagoon, India.</title>
        <authorList>
            <person name="Kumar D."/>
            <person name="Appam K."/>
            <person name="Gandham S."/>
            <person name="Uppada J."/>
            <person name="Sasikala C."/>
            <person name="Venkata Ramana C."/>
        </authorList>
    </citation>
    <scope>NUCLEOTIDE SEQUENCE [LARGE SCALE GENOMIC DNA]</scope>
    <source>
        <strain evidence="3 4">JC619</strain>
    </source>
</reference>
<evidence type="ECO:0000259" key="2">
    <source>
        <dbReference type="Pfam" id="PF00188"/>
    </source>
</evidence>
<accession>A0A849K4M4</accession>
<dbReference type="PANTHER" id="PTHR31157">
    <property type="entry name" value="SCP DOMAIN-CONTAINING PROTEIN"/>
    <property type="match status" value="1"/>
</dbReference>
<dbReference type="InterPro" id="IPR014044">
    <property type="entry name" value="CAP_dom"/>
</dbReference>
<evidence type="ECO:0000256" key="1">
    <source>
        <dbReference type="SAM" id="MobiDB-lite"/>
    </source>
</evidence>
<dbReference type="SUPFAM" id="SSF55797">
    <property type="entry name" value="PR-1-like"/>
    <property type="match status" value="1"/>
</dbReference>
<dbReference type="Proteomes" id="UP000557204">
    <property type="component" value="Unassembled WGS sequence"/>
</dbReference>
<feature type="domain" description="SCP" evidence="2">
    <location>
        <begin position="148"/>
        <end position="262"/>
    </location>
</feature>
<evidence type="ECO:0000313" key="4">
    <source>
        <dbReference type="Proteomes" id="UP000557204"/>
    </source>
</evidence>
<dbReference type="CDD" id="cd05379">
    <property type="entry name" value="CAP_bacterial"/>
    <property type="match status" value="1"/>
</dbReference>
<organism evidence="3 4">
    <name type="scientific">Isoptericola sediminis</name>
    <dbReference type="NCBI Taxonomy" id="2733572"/>
    <lineage>
        <taxon>Bacteria</taxon>
        <taxon>Bacillati</taxon>
        <taxon>Actinomycetota</taxon>
        <taxon>Actinomycetes</taxon>
        <taxon>Micrococcales</taxon>
        <taxon>Promicromonosporaceae</taxon>
        <taxon>Isoptericola</taxon>
    </lineage>
</organism>
<proteinExistence type="predicted"/>
<keyword evidence="4" id="KW-1185">Reference proteome</keyword>
<dbReference type="PANTHER" id="PTHR31157:SF1">
    <property type="entry name" value="SCP DOMAIN-CONTAINING PROTEIN"/>
    <property type="match status" value="1"/>
</dbReference>
<comment type="caution">
    <text evidence="3">The sequence shown here is derived from an EMBL/GenBank/DDBJ whole genome shotgun (WGS) entry which is preliminary data.</text>
</comment>
<sequence>MSPRHAVPSWRSPVLFGVPLVIGLGLLAVLAGVAPDALRPGPERADPAGSTAAAPAGPSFVRPVGPPGVTDAAGPGGPGPSPDVAANLGPAIVVDGERSTEEVAPAVRVQPAPSPTPDPRAASEKPGDEGSGRADGEDPAGAAAAAVLELVNAERADAGCGPLRQDPELDALATAHSQDMRVRDYFDHTDPDGLTPWDRADAAGVSGLAAENIAVGQRDAAAVVQAWMDSPGHRANILECSHTRHGLGKEPGQGGPWWTQVFGR</sequence>
<dbReference type="Gene3D" id="3.40.33.10">
    <property type="entry name" value="CAP"/>
    <property type="match status" value="1"/>
</dbReference>
<dbReference type="Pfam" id="PF00188">
    <property type="entry name" value="CAP"/>
    <property type="match status" value="1"/>
</dbReference>
<feature type="compositionally biased region" description="Basic and acidic residues" evidence="1">
    <location>
        <begin position="121"/>
        <end position="136"/>
    </location>
</feature>
<dbReference type="InterPro" id="IPR035940">
    <property type="entry name" value="CAP_sf"/>
</dbReference>
<protein>
    <submittedName>
        <fullName evidence="3">CAP domain-containing protein</fullName>
    </submittedName>
</protein>
<name>A0A849K4M4_9MICO</name>